<keyword evidence="7" id="KW-1133">Transmembrane helix</keyword>
<evidence type="ECO:0000256" key="1">
    <source>
        <dbReference type="ARBA" id="ARBA00004123"/>
    </source>
</evidence>
<keyword evidence="3 5" id="KW-0694">RNA-binding</keyword>
<dbReference type="EMBL" id="OU015569">
    <property type="protein sequence ID" value="CAG5098546.1"/>
    <property type="molecule type" value="Genomic_DNA"/>
</dbReference>
<keyword evidence="2" id="KW-0677">Repeat</keyword>
<dbReference type="InterPro" id="IPR035979">
    <property type="entry name" value="RBD_domain_sf"/>
</dbReference>
<feature type="compositionally biased region" description="Basic and acidic residues" evidence="6">
    <location>
        <begin position="843"/>
        <end position="857"/>
    </location>
</feature>
<evidence type="ECO:0000259" key="8">
    <source>
        <dbReference type="PROSITE" id="PS01179"/>
    </source>
</evidence>
<dbReference type="Pfam" id="PF00076">
    <property type="entry name" value="RRM_1"/>
    <property type="match status" value="2"/>
</dbReference>
<feature type="transmembrane region" description="Helical" evidence="7">
    <location>
        <begin position="20"/>
        <end position="48"/>
    </location>
</feature>
<evidence type="ECO:0000313" key="10">
    <source>
        <dbReference type="EMBL" id="CAG5098546.1"/>
    </source>
</evidence>
<feature type="transmembrane region" description="Helical" evidence="7">
    <location>
        <begin position="225"/>
        <end position="244"/>
    </location>
</feature>
<feature type="region of interest" description="Disordered" evidence="6">
    <location>
        <begin position="671"/>
        <end position="695"/>
    </location>
</feature>
<feature type="compositionally biased region" description="Acidic residues" evidence="6">
    <location>
        <begin position="1070"/>
        <end position="1084"/>
    </location>
</feature>
<dbReference type="Pfam" id="PF10272">
    <property type="entry name" value="Tmpp129"/>
    <property type="match status" value="1"/>
</dbReference>
<gene>
    <name evidence="10" type="ORF">OKIOD_LOCUS7323</name>
</gene>
<evidence type="ECO:0000256" key="5">
    <source>
        <dbReference type="PROSITE-ProRule" id="PRU00176"/>
    </source>
</evidence>
<dbReference type="Gene3D" id="3.30.70.330">
    <property type="match status" value="3"/>
</dbReference>
<proteinExistence type="predicted"/>
<evidence type="ECO:0000256" key="7">
    <source>
        <dbReference type="SAM" id="Phobius"/>
    </source>
</evidence>
<dbReference type="CDD" id="cd12414">
    <property type="entry name" value="RRM2_RBM28_like"/>
    <property type="match status" value="1"/>
</dbReference>
<dbReference type="SUPFAM" id="SSF54928">
    <property type="entry name" value="RNA-binding domain, RBD"/>
    <property type="match status" value="3"/>
</dbReference>
<feature type="compositionally biased region" description="Low complexity" evidence="6">
    <location>
        <begin position="730"/>
        <end position="740"/>
    </location>
</feature>
<sequence>MIFHSLLPGLYSWLSLEGDLRWSALQFAILPFLFTLGYVSFFIMELAISPLDRQIQRLKIVGESYLELLTKINSEMTSGNKFESESGNVIVSPSFIVKLSPYSMKIIRKLDAQLNVLRVSEVPSTERGAEPETNMTVEATGLMTSHGQTSFNIFVRASDMDHLITYLGDDVEINTQNFEINTVWDRFRMAAKGIVDTNEKLEKRECDEEMEMCFACDMNRCDIRLASCACAAMWCFSCIVRVFASHQDAKRIPKTQWLSGSALCPHCTKEYNILGTRGSGLLKSIRRSFRKRKPKPPQLTADAQKPVEWQDDERKVNDGTCEFRVKYLGCAEVAEPRGIHHCEEAVKRHKLRRQRNKPRAVLVISPDAVRLIKEKSKQLILDQSIEKISFCAPDSTYEAAFSYICRDGATKRWMCYSFSSMTKEGERLSNAFGAAFRACYDKKKSLQLAENRIREETSFMSEQPVTTKAEIIVTKPESDPGYCEPPKSDNSESSKEESKKIKFEIKSLPRPQAPEELKRQPSFKLFVPSKNAFKTSSLREDKLQINVEKFRGHQVLNPVPELEPENTKPIQAVQPFRRNILQSQSMQVMRPAPKPIAQPIRESNPWSTQEEEKDKFHFESAFPAATREEAPSVTDDGQSEVGSTDCSGAGDRWIESISRDVIPLLKTGESGSSVGISTPRLSQRGKTPPVIPARSGFNRFNPAYASQRMPNSYSAPTGAFQRSYSVRYTGSAGMSSTSSSPNPFQDAPFPDFSSQWEALGQKRTPSSLNTKMGIKERRAKFQDKKSLVKPNSGKPKGKSKPFSKKFAGGKDQKSDSKFTQKRNDGKFKTKRQFPETNEDLEEASVKEEKDLKSEVKEEAKSESGKVYKVSISGLKSPSFAALRELTKKNNIVTDEFEINEDSVTIAYKAKKHALKACNVLCGLEYEGSSIHASLVGDNDAKKARRTRLIIRNLPWSCTEEKLKNVFHKFGAVTEVKIPLKADGKMRGFGFVQFTHGHESAKAVKAVREIDNRRVAVDWCLPREDYQAENKETSETTEPQEDNDSSDEEEEPTNDEDDENKIAPIGTMSSTEEEDSSDEEEEVIDEAPQNRVKTKPEKKQKKVEVDTSDVTEGRSVFLRNLPFDASMEDLEELVKPYGKAVKVSIVKNEVGVSKGVAFVEFETKDEADKVVVHTKELSLNGRAVFARTALPQSTVENMRKVKEIEKNAKNDKRNLALAKEGEIREGSKAWNEISEQDRARRQKFAELKFQKLKNVENFVDSSKIVIHNIPKSFSEEDVHLLARKAANGDIKKEVGKKKCKTVSCHLMRSTDPEEQNQSLGFAFIKFQREADAMKALRILNNHPTAFFDDKRPIVEFAVENAKALKILADRKERNSKKIELRKKMEAMNVDEPEPGQIPKRKRPWQIAREERKKKRRAARLEAAGDQDGTSAEAKINETKSEPSQPKNSSLKKKTSPKESAKTDEYDSKPEYGGMTVQRGIAGQLKRPKHSGTKIRARDKGKITLQRQQERKLKRKENLKKLSVSVKKEKGVKPKERKEDQSFDSLVANYKSKISAGLKLL</sequence>
<dbReference type="InterPro" id="IPR012677">
    <property type="entry name" value="Nucleotide-bd_a/b_plait_sf"/>
</dbReference>
<evidence type="ECO:0000256" key="2">
    <source>
        <dbReference type="ARBA" id="ARBA00022737"/>
    </source>
</evidence>
<feature type="region of interest" description="Disordered" evidence="6">
    <location>
        <begin position="475"/>
        <end position="500"/>
    </location>
</feature>
<feature type="compositionally biased region" description="Basic and acidic residues" evidence="6">
    <location>
        <begin position="1524"/>
        <end position="1538"/>
    </location>
</feature>
<dbReference type="PANTHER" id="PTHR48039">
    <property type="entry name" value="RNA-BINDING MOTIF PROTEIN 14B"/>
    <property type="match status" value="1"/>
</dbReference>
<dbReference type="InterPro" id="IPR018801">
    <property type="entry name" value="TM129"/>
</dbReference>
<comment type="subcellular location">
    <subcellularLocation>
        <location evidence="1">Nucleus</location>
    </subcellularLocation>
</comment>
<feature type="compositionally biased region" description="Basic and acidic residues" evidence="6">
    <location>
        <begin position="486"/>
        <end position="500"/>
    </location>
</feature>
<dbReference type="InterPro" id="IPR011993">
    <property type="entry name" value="PH-like_dom_sf"/>
</dbReference>
<keyword evidence="7" id="KW-0472">Membrane</keyword>
<keyword evidence="11" id="KW-1185">Reference proteome</keyword>
<feature type="region of interest" description="Disordered" evidence="6">
    <location>
        <begin position="730"/>
        <end position="857"/>
    </location>
</feature>
<feature type="domain" description="RRM" evidence="9">
    <location>
        <begin position="1113"/>
        <end position="1190"/>
    </location>
</feature>
<evidence type="ECO:0000256" key="6">
    <source>
        <dbReference type="SAM" id="MobiDB-lite"/>
    </source>
</evidence>
<dbReference type="PROSITE" id="PS50102">
    <property type="entry name" value="RRM"/>
    <property type="match status" value="3"/>
</dbReference>
<accession>A0ABN7SL85</accession>
<dbReference type="InterPro" id="IPR006020">
    <property type="entry name" value="PTB/PI_dom"/>
</dbReference>
<feature type="domain" description="PID" evidence="8">
    <location>
        <begin position="321"/>
        <end position="443"/>
    </location>
</feature>
<dbReference type="Proteomes" id="UP001158576">
    <property type="component" value="Chromosome XSR"/>
</dbReference>
<keyword evidence="4" id="KW-0539">Nucleus</keyword>
<feature type="region of interest" description="Disordered" evidence="6">
    <location>
        <begin position="1025"/>
        <end position="1108"/>
    </location>
</feature>
<keyword evidence="7" id="KW-0812">Transmembrane</keyword>
<evidence type="ECO:0000256" key="3">
    <source>
        <dbReference type="ARBA" id="ARBA00022884"/>
    </source>
</evidence>
<dbReference type="Gene3D" id="2.30.29.30">
    <property type="entry name" value="Pleckstrin-homology domain (PH domain)/Phosphotyrosine-binding domain (PTB)"/>
    <property type="match status" value="1"/>
</dbReference>
<name>A0ABN7SL85_OIKDI</name>
<feature type="compositionally biased region" description="Basic residues" evidence="6">
    <location>
        <begin position="1484"/>
        <end position="1493"/>
    </location>
</feature>
<feature type="region of interest" description="Disordered" evidence="6">
    <location>
        <begin position="1385"/>
        <end position="1538"/>
    </location>
</feature>
<dbReference type="PANTHER" id="PTHR48039:SF5">
    <property type="entry name" value="RNA-BINDING PROTEIN 28"/>
    <property type="match status" value="1"/>
</dbReference>
<dbReference type="InterPro" id="IPR051945">
    <property type="entry name" value="RRM_MRD1_RNA_proc_ribogen"/>
</dbReference>
<organism evidence="10 11">
    <name type="scientific">Oikopleura dioica</name>
    <name type="common">Tunicate</name>
    <dbReference type="NCBI Taxonomy" id="34765"/>
    <lineage>
        <taxon>Eukaryota</taxon>
        <taxon>Metazoa</taxon>
        <taxon>Chordata</taxon>
        <taxon>Tunicata</taxon>
        <taxon>Appendicularia</taxon>
        <taxon>Copelata</taxon>
        <taxon>Oikopleuridae</taxon>
        <taxon>Oikopleura</taxon>
    </lineage>
</organism>
<dbReference type="CDD" id="cd12416">
    <property type="entry name" value="RRM4_RBM28_like"/>
    <property type="match status" value="1"/>
</dbReference>
<feature type="compositionally biased region" description="Polar residues" evidence="6">
    <location>
        <begin position="671"/>
        <end position="685"/>
    </location>
</feature>
<feature type="compositionally biased region" description="Basic and acidic residues" evidence="6">
    <location>
        <begin position="808"/>
        <end position="827"/>
    </location>
</feature>
<dbReference type="SMART" id="SM00360">
    <property type="entry name" value="RRM"/>
    <property type="match status" value="3"/>
</dbReference>
<feature type="compositionally biased region" description="Basic and acidic residues" evidence="6">
    <location>
        <begin position="1093"/>
        <end position="1104"/>
    </location>
</feature>
<dbReference type="PROSITE" id="PS01179">
    <property type="entry name" value="PID"/>
    <property type="match status" value="1"/>
</dbReference>
<feature type="region of interest" description="Disordered" evidence="6">
    <location>
        <begin position="586"/>
        <end position="650"/>
    </location>
</feature>
<feature type="domain" description="RRM" evidence="9">
    <location>
        <begin position="1261"/>
        <end position="1358"/>
    </location>
</feature>
<feature type="domain" description="RRM" evidence="9">
    <location>
        <begin position="946"/>
        <end position="1021"/>
    </location>
</feature>
<dbReference type="InterPro" id="IPR000504">
    <property type="entry name" value="RRM_dom"/>
</dbReference>
<feature type="compositionally biased region" description="Basic and acidic residues" evidence="6">
    <location>
        <begin position="773"/>
        <end position="786"/>
    </location>
</feature>
<dbReference type="Pfam" id="PF00640">
    <property type="entry name" value="PID"/>
    <property type="match status" value="1"/>
</dbReference>
<protein>
    <submittedName>
        <fullName evidence="10">Oidioi.mRNA.OKI2018_I69.XSR.g15765.t2.cds</fullName>
    </submittedName>
</protein>
<evidence type="ECO:0000256" key="4">
    <source>
        <dbReference type="ARBA" id="ARBA00023242"/>
    </source>
</evidence>
<evidence type="ECO:0000313" key="11">
    <source>
        <dbReference type="Proteomes" id="UP001158576"/>
    </source>
</evidence>
<feature type="compositionally biased region" description="Basic and acidic residues" evidence="6">
    <location>
        <begin position="1454"/>
        <end position="1468"/>
    </location>
</feature>
<dbReference type="CDD" id="cd00590">
    <property type="entry name" value="RRM_SF"/>
    <property type="match status" value="1"/>
</dbReference>
<reference evidence="10 11" key="1">
    <citation type="submission" date="2021-04" db="EMBL/GenBank/DDBJ databases">
        <authorList>
            <person name="Bliznina A."/>
        </authorList>
    </citation>
    <scope>NUCLEOTIDE SEQUENCE [LARGE SCALE GENOMIC DNA]</scope>
</reference>
<dbReference type="SMART" id="SM00462">
    <property type="entry name" value="PTB"/>
    <property type="match status" value="1"/>
</dbReference>
<dbReference type="CDD" id="cd01268">
    <property type="entry name" value="PTB_Numb"/>
    <property type="match status" value="1"/>
</dbReference>
<dbReference type="SUPFAM" id="SSF50729">
    <property type="entry name" value="PH domain-like"/>
    <property type="match status" value="1"/>
</dbReference>
<evidence type="ECO:0000259" key="9">
    <source>
        <dbReference type="PROSITE" id="PS50102"/>
    </source>
</evidence>
<feature type="compositionally biased region" description="Acidic residues" evidence="6">
    <location>
        <begin position="1037"/>
        <end position="1058"/>
    </location>
</feature>